<gene>
    <name evidence="2" type="ORF">BECKTUN1418E_GA0071001_11851</name>
    <name evidence="1" type="ORF">BECKTUN1418F_GA0071002_11753</name>
</gene>
<dbReference type="EMBL" id="CAADFY010000175">
    <property type="protein sequence ID" value="VFK59408.1"/>
    <property type="molecule type" value="Genomic_DNA"/>
</dbReference>
<evidence type="ECO:0000313" key="1">
    <source>
        <dbReference type="EMBL" id="VFK59408.1"/>
    </source>
</evidence>
<dbReference type="EMBL" id="CAADFV010000185">
    <property type="protein sequence ID" value="VFK68561.1"/>
    <property type="molecule type" value="Genomic_DNA"/>
</dbReference>
<protein>
    <submittedName>
        <fullName evidence="2">Uncharacterized protein</fullName>
    </submittedName>
</protein>
<proteinExistence type="predicted"/>
<sequence length="85" mass="9498">MNVHNACNNAITRTLPTCLPLANSTTGEIPDTLAKIIKSMFGNPNITRAWNSRNFQILDVSEKQRSWGKPVHDQKTTPCRSVSIF</sequence>
<accession>A0A451AR93</accession>
<name>A0A451AR93_9GAMM</name>
<reference evidence="2" key="1">
    <citation type="submission" date="2019-02" db="EMBL/GenBank/DDBJ databases">
        <authorList>
            <person name="Gruber-Vodicka R. H."/>
            <person name="Seah K. B. B."/>
        </authorList>
    </citation>
    <scope>NUCLEOTIDE SEQUENCE</scope>
    <source>
        <strain evidence="2">BECK_BY2</strain>
        <strain evidence="1">BECK_BY3</strain>
    </source>
</reference>
<evidence type="ECO:0000313" key="2">
    <source>
        <dbReference type="EMBL" id="VFK68561.1"/>
    </source>
</evidence>
<dbReference type="AlphaFoldDB" id="A0A451AR93"/>
<organism evidence="2">
    <name type="scientific">Candidatus Kentrum sp. TUN</name>
    <dbReference type="NCBI Taxonomy" id="2126343"/>
    <lineage>
        <taxon>Bacteria</taxon>
        <taxon>Pseudomonadati</taxon>
        <taxon>Pseudomonadota</taxon>
        <taxon>Gammaproteobacteria</taxon>
        <taxon>Candidatus Kentrum</taxon>
    </lineage>
</organism>